<evidence type="ECO:0000256" key="1">
    <source>
        <dbReference type="ARBA" id="ARBA00004141"/>
    </source>
</evidence>
<proteinExistence type="predicted"/>
<evidence type="ECO:0000256" key="2">
    <source>
        <dbReference type="ARBA" id="ARBA00022692"/>
    </source>
</evidence>
<dbReference type="EMBL" id="BROQ01000032">
    <property type="protein sequence ID" value="GKZ20748.1"/>
    <property type="molecule type" value="Genomic_DNA"/>
</dbReference>
<evidence type="ECO:0000256" key="3">
    <source>
        <dbReference type="ARBA" id="ARBA00022989"/>
    </source>
</evidence>
<dbReference type="InterPro" id="IPR000537">
    <property type="entry name" value="UbiA_prenyltransferase"/>
</dbReference>
<reference evidence="6" key="1">
    <citation type="submission" date="2022-07" db="EMBL/GenBank/DDBJ databases">
        <title>Taxonomy of Aspergillus series Nigri: significant species reduction supported by multi-species coalescent approaches.</title>
        <authorList>
            <person name="Bian C."/>
            <person name="Kusuya Y."/>
            <person name="Sklenar F."/>
            <person name="D'hooge E."/>
            <person name="Yaguchi T."/>
            <person name="Takahashi H."/>
            <person name="Hubka V."/>
        </authorList>
    </citation>
    <scope>NUCLEOTIDE SEQUENCE</scope>
    <source>
        <strain evidence="6">CBS 733.88</strain>
    </source>
</reference>
<feature type="transmembrane region" description="Helical" evidence="5">
    <location>
        <begin position="258"/>
        <end position="275"/>
    </location>
</feature>
<sequence>MSAPKTLRMVDLPGLIWEFTENDFATFALPNAGFGLLAASVAPTLTSCSESPGALSLLLRAAPPVILFNWANLLIFDIANQRLPESVTEDAINKPWRPLARGKISPIQTRQLLLAAIPAVLGLGAVLDASWETALIMLLTWMYNDLHGGDELSRDVIIAIAYDVFLMGSLRIALGTATETCRAVTMSTTGYQWLAMIAGVIMTTMQIQDLRDQEGDRTRGRKTWPLVVGDSVSRVWIAVCVWLWSMACVWFWEEVPHFISAGTMALGGWIGVCVLRKTGDVTAWKWWCFWQLVLYSLPVWHYHWSGDGDS</sequence>
<dbReference type="Pfam" id="PF01040">
    <property type="entry name" value="UbiA"/>
    <property type="match status" value="1"/>
</dbReference>
<keyword evidence="4 5" id="KW-0472">Membrane</keyword>
<gene>
    <name evidence="6" type="ORF">AbraCBS73388_006365</name>
</gene>
<organism evidence="6 7">
    <name type="scientific">Aspergillus brasiliensis</name>
    <dbReference type="NCBI Taxonomy" id="319629"/>
    <lineage>
        <taxon>Eukaryota</taxon>
        <taxon>Fungi</taxon>
        <taxon>Dikarya</taxon>
        <taxon>Ascomycota</taxon>
        <taxon>Pezizomycotina</taxon>
        <taxon>Eurotiomycetes</taxon>
        <taxon>Eurotiomycetidae</taxon>
        <taxon>Eurotiales</taxon>
        <taxon>Aspergillaceae</taxon>
        <taxon>Aspergillus</taxon>
        <taxon>Aspergillus subgen. Circumdati</taxon>
    </lineage>
</organism>
<name>A0A9W6DLA4_9EURO</name>
<dbReference type="Proteomes" id="UP001143548">
    <property type="component" value="Unassembled WGS sequence"/>
</dbReference>
<feature type="transmembrane region" description="Helical" evidence="5">
    <location>
        <begin position="231"/>
        <end position="252"/>
    </location>
</feature>
<comment type="subcellular location">
    <subcellularLocation>
        <location evidence="1">Membrane</location>
        <topology evidence="1">Multi-pass membrane protein</topology>
    </subcellularLocation>
</comment>
<evidence type="ECO:0008006" key="8">
    <source>
        <dbReference type="Google" id="ProtNLM"/>
    </source>
</evidence>
<keyword evidence="3 5" id="KW-1133">Transmembrane helix</keyword>
<evidence type="ECO:0000313" key="6">
    <source>
        <dbReference type="EMBL" id="GKZ20748.1"/>
    </source>
</evidence>
<dbReference type="GO" id="GO:0016765">
    <property type="term" value="F:transferase activity, transferring alkyl or aryl (other than methyl) groups"/>
    <property type="evidence" value="ECO:0007669"/>
    <property type="project" value="InterPro"/>
</dbReference>
<dbReference type="CDD" id="cd13965">
    <property type="entry name" value="PT_UbiA_3"/>
    <property type="match status" value="1"/>
</dbReference>
<dbReference type="InterPro" id="IPR050475">
    <property type="entry name" value="Prenyltransferase_related"/>
</dbReference>
<accession>A0A9W6DLA4</accession>
<evidence type="ECO:0000313" key="7">
    <source>
        <dbReference type="Proteomes" id="UP001143548"/>
    </source>
</evidence>
<dbReference type="PANTHER" id="PTHR42723">
    <property type="entry name" value="CHLOROPHYLL SYNTHASE"/>
    <property type="match status" value="1"/>
</dbReference>
<feature type="transmembrane region" description="Helical" evidence="5">
    <location>
        <begin position="287"/>
        <end position="304"/>
    </location>
</feature>
<evidence type="ECO:0000256" key="5">
    <source>
        <dbReference type="SAM" id="Phobius"/>
    </source>
</evidence>
<keyword evidence="2 5" id="KW-0812">Transmembrane</keyword>
<evidence type="ECO:0000256" key="4">
    <source>
        <dbReference type="ARBA" id="ARBA00023136"/>
    </source>
</evidence>
<comment type="caution">
    <text evidence="6">The sequence shown here is derived from an EMBL/GenBank/DDBJ whole genome shotgun (WGS) entry which is preliminary data.</text>
</comment>
<feature type="transmembrane region" description="Helical" evidence="5">
    <location>
        <begin position="112"/>
        <end position="143"/>
    </location>
</feature>
<dbReference type="GO" id="GO:0016020">
    <property type="term" value="C:membrane"/>
    <property type="evidence" value="ECO:0007669"/>
    <property type="project" value="UniProtKB-SubCell"/>
</dbReference>
<dbReference type="PANTHER" id="PTHR42723:SF1">
    <property type="entry name" value="CHLOROPHYLL SYNTHASE, CHLOROPLASTIC"/>
    <property type="match status" value="1"/>
</dbReference>
<dbReference type="AlphaFoldDB" id="A0A9W6DLA4"/>
<protein>
    <recommendedName>
        <fullName evidence="8">UbiA prenyltransferase</fullName>
    </recommendedName>
</protein>